<keyword evidence="3 7" id="KW-0312">Gluconeogenesis</keyword>
<feature type="active site" evidence="7">
    <location>
        <position position="382"/>
    </location>
</feature>
<evidence type="ECO:0000256" key="2">
    <source>
        <dbReference type="ARBA" id="ARBA00006604"/>
    </source>
</evidence>
<comment type="pathway">
    <text evidence="1 7 8">Carbohydrate degradation; glycolysis; D-glyceraldehyde 3-phosphate and glycerone phosphate from D-glucose: step 2/4.</text>
</comment>
<accession>A0A378LSD5</accession>
<dbReference type="CDD" id="cd05015">
    <property type="entry name" value="SIS_PGI_1"/>
    <property type="match status" value="1"/>
</dbReference>
<comment type="function">
    <text evidence="7">Catalyzes the reversible isomerization of glucose-6-phosphate to fructose-6-phosphate.</text>
</comment>
<evidence type="ECO:0000256" key="7">
    <source>
        <dbReference type="HAMAP-Rule" id="MF_00473"/>
    </source>
</evidence>
<evidence type="ECO:0000256" key="4">
    <source>
        <dbReference type="ARBA" id="ARBA00023152"/>
    </source>
</evidence>
<sequence>MSDLTKMNSWKQLQKLAKTDIHPKTDTKNNIISTHNISLDYSGQHMNAAILDSLMELASECHLQDHINDMMDGKTINNTENRAVLHTALRAPENKVIMVNEHNVIPEIVRVRQSMKDISTKIRNGEWLGYSGKPITDVVNIGIGGSMLGPFFCIHALSDLVTDKLNFHFISDIDPYAFVRTTAKLNKETTLFIVSSKSFTTPETLSHLQKALSWINQDKHLQKALSWINQDKPLNQHFIAVTANVKKAEEMGFSTILPIWDWVGGRFSFCSAINLISCIAIGFEHFSEILTGAYKMDQHFQTENFSKNLPVLIALLGIWNINFLNIHNLLVMAYSQDLQYFVPYLQQLDMESNGKSINKQGQCINYATGPIIWGGLGNHAQHSYYQLLCQGTHKIAADLINVHAFEGDVINKMCHAHREVLTQGGKNNDNPHSYIPGKMPINLLSLVDCSPQSLGSLISLYEHKIFVQGIIWNINSFDQPGVECSKDIIRKNGWLN</sequence>
<comment type="similarity">
    <text evidence="2 7 8">Belongs to the GPI family.</text>
</comment>
<dbReference type="HAMAP" id="MF_00473">
    <property type="entry name" value="G6P_isomerase"/>
    <property type="match status" value="1"/>
</dbReference>
<keyword evidence="10" id="KW-1185">Reference proteome</keyword>
<keyword evidence="5 7" id="KW-0413">Isomerase</keyword>
<dbReference type="EMBL" id="UGPB01000001">
    <property type="protein sequence ID" value="STY28749.1"/>
    <property type="molecule type" value="Genomic_DNA"/>
</dbReference>
<dbReference type="UniPathway" id="UPA00138"/>
<dbReference type="NCBIfam" id="NF001211">
    <property type="entry name" value="PRK00179.1"/>
    <property type="match status" value="1"/>
</dbReference>
<dbReference type="OrthoDB" id="140919at2"/>
<dbReference type="InterPro" id="IPR001672">
    <property type="entry name" value="G6P_Isomerase"/>
</dbReference>
<dbReference type="PROSITE" id="PS51463">
    <property type="entry name" value="P_GLUCOSE_ISOMERASE_3"/>
    <property type="match status" value="1"/>
</dbReference>
<dbReference type="CDD" id="cd05016">
    <property type="entry name" value="SIS_PGI_2"/>
    <property type="match status" value="1"/>
</dbReference>
<evidence type="ECO:0000256" key="5">
    <source>
        <dbReference type="ARBA" id="ARBA00023235"/>
    </source>
</evidence>
<dbReference type="PANTHER" id="PTHR11469:SF1">
    <property type="entry name" value="GLUCOSE-6-PHOSPHATE ISOMERASE"/>
    <property type="match status" value="1"/>
</dbReference>
<dbReference type="GO" id="GO:0006094">
    <property type="term" value="P:gluconeogenesis"/>
    <property type="evidence" value="ECO:0007669"/>
    <property type="project" value="UniProtKB-UniRule"/>
</dbReference>
<evidence type="ECO:0000313" key="9">
    <source>
        <dbReference type="EMBL" id="STY28749.1"/>
    </source>
</evidence>
<dbReference type="InterPro" id="IPR035476">
    <property type="entry name" value="SIS_PGI_1"/>
</dbReference>
<dbReference type="InterPro" id="IPR035482">
    <property type="entry name" value="SIS_PGI_2"/>
</dbReference>
<dbReference type="STRING" id="1122170.GCA_000701265_02093"/>
<dbReference type="Pfam" id="PF00342">
    <property type="entry name" value="PGI"/>
    <property type="match status" value="1"/>
</dbReference>
<dbReference type="GO" id="GO:0097367">
    <property type="term" value="F:carbohydrate derivative binding"/>
    <property type="evidence" value="ECO:0007669"/>
    <property type="project" value="InterPro"/>
</dbReference>
<keyword evidence="7" id="KW-0963">Cytoplasm</keyword>
<dbReference type="RefSeq" id="WP_031567811.1">
    <property type="nucleotide sequence ID" value="NZ_UGPB01000001.1"/>
</dbReference>
<dbReference type="PROSITE" id="PS00174">
    <property type="entry name" value="P_GLUCOSE_ISOMERASE_2"/>
    <property type="match status" value="1"/>
</dbReference>
<feature type="active site" evidence="7">
    <location>
        <position position="486"/>
    </location>
</feature>
<evidence type="ECO:0000256" key="1">
    <source>
        <dbReference type="ARBA" id="ARBA00004926"/>
    </source>
</evidence>
<dbReference type="GO" id="GO:0051156">
    <property type="term" value="P:glucose 6-phosphate metabolic process"/>
    <property type="evidence" value="ECO:0007669"/>
    <property type="project" value="TreeGrafter"/>
</dbReference>
<dbReference type="GO" id="GO:0004347">
    <property type="term" value="F:glucose-6-phosphate isomerase activity"/>
    <property type="evidence" value="ECO:0007669"/>
    <property type="project" value="UniProtKB-UniRule"/>
</dbReference>
<reference evidence="9 10" key="1">
    <citation type="submission" date="2018-06" db="EMBL/GenBank/DDBJ databases">
        <authorList>
            <consortium name="Pathogen Informatics"/>
            <person name="Doyle S."/>
        </authorList>
    </citation>
    <scope>NUCLEOTIDE SEQUENCE [LARGE SCALE GENOMIC DNA]</scope>
    <source>
        <strain evidence="9 10">NCTC11532</strain>
    </source>
</reference>
<dbReference type="Gene3D" id="3.40.50.10490">
    <property type="entry name" value="Glucose-6-phosphate isomerase like protein, domain 1"/>
    <property type="match status" value="2"/>
</dbReference>
<organism evidence="9 10">
    <name type="scientific">Legionella wadsworthii</name>
    <dbReference type="NCBI Taxonomy" id="28088"/>
    <lineage>
        <taxon>Bacteria</taxon>
        <taxon>Pseudomonadati</taxon>
        <taxon>Pseudomonadota</taxon>
        <taxon>Gammaproteobacteria</taxon>
        <taxon>Legionellales</taxon>
        <taxon>Legionellaceae</taxon>
        <taxon>Legionella</taxon>
    </lineage>
</organism>
<evidence type="ECO:0000256" key="8">
    <source>
        <dbReference type="RuleBase" id="RU000612"/>
    </source>
</evidence>
<dbReference type="PRINTS" id="PR00662">
    <property type="entry name" value="G6PISOMERASE"/>
</dbReference>
<keyword evidence="4 7" id="KW-0324">Glycolysis</keyword>
<dbReference type="EC" id="5.3.1.9" evidence="7"/>
<comment type="pathway">
    <text evidence="7">Carbohydrate biosynthesis; gluconeogenesis.</text>
</comment>
<dbReference type="PROSITE" id="PS00765">
    <property type="entry name" value="P_GLUCOSE_ISOMERASE_1"/>
    <property type="match status" value="1"/>
</dbReference>
<dbReference type="UniPathway" id="UPA00109">
    <property type="reaction ID" value="UER00181"/>
</dbReference>
<name>A0A378LSD5_9GAMM</name>
<dbReference type="GO" id="GO:0006096">
    <property type="term" value="P:glycolytic process"/>
    <property type="evidence" value="ECO:0007669"/>
    <property type="project" value="UniProtKB-UniRule"/>
</dbReference>
<dbReference type="Proteomes" id="UP000255297">
    <property type="component" value="Unassembled WGS sequence"/>
</dbReference>
<evidence type="ECO:0000313" key="10">
    <source>
        <dbReference type="Proteomes" id="UP000255297"/>
    </source>
</evidence>
<dbReference type="GO" id="GO:0005829">
    <property type="term" value="C:cytosol"/>
    <property type="evidence" value="ECO:0007669"/>
    <property type="project" value="TreeGrafter"/>
</dbReference>
<feature type="active site" description="Proton donor" evidence="7">
    <location>
        <position position="351"/>
    </location>
</feature>
<dbReference type="SUPFAM" id="SSF53697">
    <property type="entry name" value="SIS domain"/>
    <property type="match status" value="1"/>
</dbReference>
<dbReference type="InterPro" id="IPR018189">
    <property type="entry name" value="Phosphoglucose_isomerase_CS"/>
</dbReference>
<proteinExistence type="inferred from homology"/>
<protein>
    <recommendedName>
        <fullName evidence="7">Glucose-6-phosphate isomerase</fullName>
        <shortName evidence="7">GPI</shortName>
        <ecNumber evidence="7">5.3.1.9</ecNumber>
    </recommendedName>
    <alternativeName>
        <fullName evidence="7">Phosphoglucose isomerase</fullName>
        <shortName evidence="7">PGI</shortName>
    </alternativeName>
    <alternativeName>
        <fullName evidence="7">Phosphohexose isomerase</fullName>
        <shortName evidence="7">PHI</shortName>
    </alternativeName>
</protein>
<dbReference type="InterPro" id="IPR046348">
    <property type="entry name" value="SIS_dom_sf"/>
</dbReference>
<evidence type="ECO:0000256" key="6">
    <source>
        <dbReference type="ARBA" id="ARBA00029321"/>
    </source>
</evidence>
<dbReference type="PANTHER" id="PTHR11469">
    <property type="entry name" value="GLUCOSE-6-PHOSPHATE ISOMERASE"/>
    <property type="match status" value="1"/>
</dbReference>
<comment type="catalytic activity">
    <reaction evidence="6 7 8">
        <text>alpha-D-glucose 6-phosphate = beta-D-fructose 6-phosphate</text>
        <dbReference type="Rhea" id="RHEA:11816"/>
        <dbReference type="ChEBI" id="CHEBI:57634"/>
        <dbReference type="ChEBI" id="CHEBI:58225"/>
        <dbReference type="EC" id="5.3.1.9"/>
    </reaction>
</comment>
<dbReference type="AlphaFoldDB" id="A0A378LSD5"/>
<gene>
    <name evidence="7 9" type="primary">pgi</name>
    <name evidence="9" type="ORF">NCTC11532_00924</name>
</gene>
<dbReference type="GO" id="GO:0048029">
    <property type="term" value="F:monosaccharide binding"/>
    <property type="evidence" value="ECO:0007669"/>
    <property type="project" value="TreeGrafter"/>
</dbReference>
<evidence type="ECO:0000256" key="3">
    <source>
        <dbReference type="ARBA" id="ARBA00022432"/>
    </source>
</evidence>
<comment type="subcellular location">
    <subcellularLocation>
        <location evidence="7">Cytoplasm</location>
    </subcellularLocation>
</comment>